<evidence type="ECO:0008006" key="4">
    <source>
        <dbReference type="Google" id="ProtNLM"/>
    </source>
</evidence>
<dbReference type="OrthoDB" id="65516at2759"/>
<organism evidence="2 3">
    <name type="scientific">Achlya hypogyna</name>
    <name type="common">Oomycete</name>
    <name type="synonym">Protoachlya hypogyna</name>
    <dbReference type="NCBI Taxonomy" id="1202772"/>
    <lineage>
        <taxon>Eukaryota</taxon>
        <taxon>Sar</taxon>
        <taxon>Stramenopiles</taxon>
        <taxon>Oomycota</taxon>
        <taxon>Saprolegniomycetes</taxon>
        <taxon>Saprolegniales</taxon>
        <taxon>Achlyaceae</taxon>
        <taxon>Achlya</taxon>
    </lineage>
</organism>
<sequence>MDERRREHVRLRNRLKQQRHKARYINERDLLQDQVAQLTALLATWRPHPRLATLPWRDVAAGLADAVDEAQTTRAALQRRYAVLQDLMRGALLVGASISRHNNVPTSAMDFAWECMTLATDPTARRLGLDWYTKHMYHNTDMMLERSRFPSDGAVSDVIVDECGNDCVDVFGRVQVNHNVSFEEAYAILAPRINTLLRGDSMAHTSAFLDQQITSEIDPTLVYRRMAVSGDDSRYYVSREFATEGRVVFLLGNLAHDELQPANQTWRPRRFWYVLERHGTGCRVRFMWYNGPYVVDGQLVPWASHVALTENEYGERINAKSPAQFQSYLAAKYGQDDVEMLSID</sequence>
<gene>
    <name evidence="2" type="ORF">ACHHYP_09570</name>
</gene>
<proteinExistence type="predicted"/>
<comment type="caution">
    <text evidence="2">The sequence shown here is derived from an EMBL/GenBank/DDBJ whole genome shotgun (WGS) entry which is preliminary data.</text>
</comment>
<keyword evidence="3" id="KW-1185">Reference proteome</keyword>
<dbReference type="AlphaFoldDB" id="A0A1V9YMX6"/>
<dbReference type="EMBL" id="JNBR01001469">
    <property type="protein sequence ID" value="OQR87073.1"/>
    <property type="molecule type" value="Genomic_DNA"/>
</dbReference>
<evidence type="ECO:0000313" key="3">
    <source>
        <dbReference type="Proteomes" id="UP000243579"/>
    </source>
</evidence>
<evidence type="ECO:0000256" key="1">
    <source>
        <dbReference type="SAM" id="Coils"/>
    </source>
</evidence>
<keyword evidence="1" id="KW-0175">Coiled coil</keyword>
<protein>
    <recommendedName>
        <fullName evidence="4">BZIP domain-containing protein</fullName>
    </recommendedName>
</protein>
<name>A0A1V9YMX6_ACHHY</name>
<feature type="coiled-coil region" evidence="1">
    <location>
        <begin position="1"/>
        <end position="87"/>
    </location>
</feature>
<dbReference type="Proteomes" id="UP000243579">
    <property type="component" value="Unassembled WGS sequence"/>
</dbReference>
<accession>A0A1V9YMX6</accession>
<evidence type="ECO:0000313" key="2">
    <source>
        <dbReference type="EMBL" id="OQR87073.1"/>
    </source>
</evidence>
<reference evidence="2 3" key="1">
    <citation type="journal article" date="2014" name="Genome Biol. Evol.">
        <title>The secreted proteins of Achlya hypogyna and Thraustotheca clavata identify the ancestral oomycete secretome and reveal gene acquisitions by horizontal gene transfer.</title>
        <authorList>
            <person name="Misner I."/>
            <person name="Blouin N."/>
            <person name="Leonard G."/>
            <person name="Richards T.A."/>
            <person name="Lane C.E."/>
        </authorList>
    </citation>
    <scope>NUCLEOTIDE SEQUENCE [LARGE SCALE GENOMIC DNA]</scope>
    <source>
        <strain evidence="2 3">ATCC 48635</strain>
    </source>
</reference>